<protein>
    <submittedName>
        <fullName evidence="1">Uncharacterized protein</fullName>
    </submittedName>
</protein>
<reference evidence="1" key="2">
    <citation type="submission" date="2021-10" db="EMBL/GenBank/DDBJ databases">
        <authorList>
            <person name="Piombo E."/>
        </authorList>
    </citation>
    <scope>NUCLEOTIDE SEQUENCE</scope>
</reference>
<evidence type="ECO:0000313" key="2">
    <source>
        <dbReference type="Proteomes" id="UP000836387"/>
    </source>
</evidence>
<sequence length="237" mass="26083">MLALMIVVYVLSYGFGATSEDKISSLYASNSVKDYPYDLTFEAKSKVLLNGGNGVIFGQGYTNSTEWAIPALKTNGTFSVGEGKFQVDAAKSFTWYDRQAGNGAPQSWAWFQLHFPGTAIKASIWAYDLAAPAVPTENRFATIRFGEEAHLVLPYTLIASTTNVWKSDHTNVTYPLSWTLNFENGDKLEDNSVRGDQEIYGGREQIGNSVYAGFIEAKGKFLGQHAGFGVVEMIQLR</sequence>
<dbReference type="Proteomes" id="UP000836387">
    <property type="component" value="Unassembled WGS sequence"/>
</dbReference>
<comment type="caution">
    <text evidence="1">The sequence shown here is derived from an EMBL/GenBank/DDBJ whole genome shotgun (WGS) entry which is preliminary data.</text>
</comment>
<evidence type="ECO:0000313" key="1">
    <source>
        <dbReference type="EMBL" id="CAG9956381.1"/>
    </source>
</evidence>
<reference evidence="1" key="1">
    <citation type="submission" date="2020-04" db="EMBL/GenBank/DDBJ databases">
        <authorList>
            <person name="Broberg M."/>
        </authorList>
    </citation>
    <scope>NUCLEOTIDE SEQUENCE</scope>
</reference>
<proteinExistence type="predicted"/>
<gene>
    <name evidence="1" type="ORF">CRV2_00008287</name>
</gene>
<accession>A0ACA9USB5</accession>
<keyword evidence="2" id="KW-1185">Reference proteome</keyword>
<name>A0ACA9USB5_BIOOC</name>
<dbReference type="EMBL" id="CADEHS020000645">
    <property type="protein sequence ID" value="CAG9956381.1"/>
    <property type="molecule type" value="Genomic_DNA"/>
</dbReference>
<organism evidence="1 2">
    <name type="scientific">Clonostachys rosea f. rosea IK726</name>
    <dbReference type="NCBI Taxonomy" id="1349383"/>
    <lineage>
        <taxon>Eukaryota</taxon>
        <taxon>Fungi</taxon>
        <taxon>Dikarya</taxon>
        <taxon>Ascomycota</taxon>
        <taxon>Pezizomycotina</taxon>
        <taxon>Sordariomycetes</taxon>
        <taxon>Hypocreomycetidae</taxon>
        <taxon>Hypocreales</taxon>
        <taxon>Bionectriaceae</taxon>
        <taxon>Clonostachys</taxon>
    </lineage>
</organism>